<dbReference type="AlphaFoldDB" id="A0AAD9V487"/>
<dbReference type="EMBL" id="JARQWQ010000036">
    <property type="protein sequence ID" value="KAK2560537.1"/>
    <property type="molecule type" value="Genomic_DNA"/>
</dbReference>
<dbReference type="PANTHER" id="PTHR46295:SF1">
    <property type="entry name" value="ENDOPLASMIC RETICULUM RESIDENT PROTEIN 44"/>
    <property type="match status" value="1"/>
</dbReference>
<gene>
    <name evidence="1" type="ORF">P5673_016900</name>
</gene>
<evidence type="ECO:0000313" key="2">
    <source>
        <dbReference type="Proteomes" id="UP001249851"/>
    </source>
</evidence>
<dbReference type="GO" id="GO:0005793">
    <property type="term" value="C:endoplasmic reticulum-Golgi intermediate compartment"/>
    <property type="evidence" value="ECO:0007669"/>
    <property type="project" value="TreeGrafter"/>
</dbReference>
<accession>A0AAD9V487</accession>
<protein>
    <submittedName>
        <fullName evidence="1">Endoplasmic reticulum resident protein 44</fullName>
    </submittedName>
</protein>
<reference evidence="1" key="1">
    <citation type="journal article" date="2023" name="G3 (Bethesda)">
        <title>Whole genome assembly and annotation of the endangered Caribbean coral Acropora cervicornis.</title>
        <authorList>
            <person name="Selwyn J.D."/>
            <person name="Vollmer S.V."/>
        </authorList>
    </citation>
    <scope>NUCLEOTIDE SEQUENCE</scope>
    <source>
        <strain evidence="1">K2</strain>
    </source>
</reference>
<dbReference type="Pfam" id="PF13848">
    <property type="entry name" value="Thioredoxin_6"/>
    <property type="match status" value="1"/>
</dbReference>
<evidence type="ECO:0000313" key="1">
    <source>
        <dbReference type="EMBL" id="KAK2560537.1"/>
    </source>
</evidence>
<dbReference type="Gene3D" id="3.40.30.10">
    <property type="entry name" value="Glutaredoxin"/>
    <property type="match status" value="3"/>
</dbReference>
<organism evidence="1 2">
    <name type="scientific">Acropora cervicornis</name>
    <name type="common">Staghorn coral</name>
    <dbReference type="NCBI Taxonomy" id="6130"/>
    <lineage>
        <taxon>Eukaryota</taxon>
        <taxon>Metazoa</taxon>
        <taxon>Cnidaria</taxon>
        <taxon>Anthozoa</taxon>
        <taxon>Hexacorallia</taxon>
        <taxon>Scleractinia</taxon>
        <taxon>Astrocoeniina</taxon>
        <taxon>Acroporidae</taxon>
        <taxon>Acropora</taxon>
    </lineage>
</organism>
<dbReference type="InterPro" id="IPR052643">
    <property type="entry name" value="ERP44"/>
</dbReference>
<dbReference type="PANTHER" id="PTHR46295">
    <property type="entry name" value="ENDOPLASMIC RETICULUM RESIDENT PROTEIN 44"/>
    <property type="match status" value="1"/>
</dbReference>
<keyword evidence="2" id="KW-1185">Reference proteome</keyword>
<reference evidence="1" key="2">
    <citation type="journal article" date="2023" name="Science">
        <title>Genomic signatures of disease resistance in endangered staghorn corals.</title>
        <authorList>
            <person name="Vollmer S.V."/>
            <person name="Selwyn J.D."/>
            <person name="Despard B.A."/>
            <person name="Roesel C.L."/>
        </authorList>
    </citation>
    <scope>NUCLEOTIDE SEQUENCE</scope>
    <source>
        <strain evidence="1">K2</strain>
    </source>
</reference>
<dbReference type="Proteomes" id="UP001249851">
    <property type="component" value="Unassembled WGS sequence"/>
</dbReference>
<dbReference type="GO" id="GO:0003756">
    <property type="term" value="F:protein disulfide isomerase activity"/>
    <property type="evidence" value="ECO:0007669"/>
    <property type="project" value="TreeGrafter"/>
</dbReference>
<name>A0AAD9V487_ACRCE</name>
<sequence length="232" mass="26573">MTTLHGLKDAEACADEAGFPLLAENKLVFVNFYADWDRFSQMLAPVFEQASDIVKEEYPVTRREYRGVRSVDAFSNYVREQMKFKVQEFHTLGDLHVDASKRNVIAYLESKDSANFNNFEKVAEEFREDCHFHFGVGDASVKERQTGDNIKGQEAELIYMGDLSNFDLLKTWVSDKCIPLVREITFENANELTEEGIPFLLLFYHPDDKSSIELYKAEVSKQLIQEKGTVGG</sequence>
<dbReference type="InterPro" id="IPR036249">
    <property type="entry name" value="Thioredoxin-like_sf"/>
</dbReference>
<proteinExistence type="predicted"/>
<dbReference type="GO" id="GO:0006457">
    <property type="term" value="P:protein folding"/>
    <property type="evidence" value="ECO:0007669"/>
    <property type="project" value="TreeGrafter"/>
</dbReference>
<comment type="caution">
    <text evidence="1">The sequence shown here is derived from an EMBL/GenBank/DDBJ whole genome shotgun (WGS) entry which is preliminary data.</text>
</comment>
<dbReference type="SUPFAM" id="SSF52833">
    <property type="entry name" value="Thioredoxin-like"/>
    <property type="match status" value="2"/>
</dbReference>
<dbReference type="GO" id="GO:0005789">
    <property type="term" value="C:endoplasmic reticulum membrane"/>
    <property type="evidence" value="ECO:0007669"/>
    <property type="project" value="TreeGrafter"/>
</dbReference>